<dbReference type="SMART" id="SM00336">
    <property type="entry name" value="BBOX"/>
    <property type="match status" value="1"/>
</dbReference>
<dbReference type="PROSITE" id="PS51017">
    <property type="entry name" value="CCT"/>
    <property type="match status" value="1"/>
</dbReference>
<evidence type="ECO:0000256" key="9">
    <source>
        <dbReference type="PROSITE-ProRule" id="PRU00357"/>
    </source>
</evidence>
<dbReference type="PANTHER" id="PTHR31717:SF45">
    <property type="entry name" value="ZINC FINGER PROTEIN CONSTANS-LIKE 14-RELATED"/>
    <property type="match status" value="1"/>
</dbReference>
<dbReference type="EMBL" id="MW676170">
    <property type="protein sequence ID" value="QTY32147.1"/>
    <property type="molecule type" value="mRNA"/>
</dbReference>
<evidence type="ECO:0000256" key="7">
    <source>
        <dbReference type="ARBA" id="ARBA00023242"/>
    </source>
</evidence>
<evidence type="ECO:0000313" key="13">
    <source>
        <dbReference type="EMBL" id="QTY32147.1"/>
    </source>
</evidence>
<evidence type="ECO:0000259" key="11">
    <source>
        <dbReference type="PROSITE" id="PS50119"/>
    </source>
</evidence>
<feature type="domain" description="B box-type" evidence="11">
    <location>
        <begin position="1"/>
        <end position="48"/>
    </location>
</feature>
<comment type="similarity">
    <text evidence="2">Belongs to the CONSTANS family.</text>
</comment>
<dbReference type="PROSITE" id="PS50119">
    <property type="entry name" value="ZF_BBOX"/>
    <property type="match status" value="1"/>
</dbReference>
<sequence length="344" mass="38700">MKLEECDYCNKNAAVLFCEADSANLCLLCDREIHSANSLSLKHLRIPSFGTPAPNSEPKSAIDGLPSAIELAPIWGISDLVVPCLGDEQKEAVLQQLMKLSKWDLKERGNSSEFGPGTPSLDTGDGSDILMHNMPFTSLLMKEGERTFAEDRDFLWDFEPDYQPPQDWDGQWGGPIDFEEPSCTSTGVPEDVSEMQCSRNLNGSQSNGVLEDVSEMQSSRILKGSESIDDGMNHTMDSEFYITVENCSVPVVGASSDAKVVKPEMIDGEHSLQFMEWPYWRKPLNTADMEQLAENRGKAMLRYKEKKKSRRYDKHIRYESRKARADNRQRVKGRFVKANDSPEV</sequence>
<evidence type="ECO:0000256" key="3">
    <source>
        <dbReference type="ARBA" id="ARBA00022723"/>
    </source>
</evidence>
<feature type="region of interest" description="Disordered" evidence="10">
    <location>
        <begin position="320"/>
        <end position="344"/>
    </location>
</feature>
<keyword evidence="3" id="KW-0479">Metal-binding</keyword>
<feature type="domain" description="CCT" evidence="12">
    <location>
        <begin position="296"/>
        <end position="338"/>
    </location>
</feature>
<keyword evidence="6" id="KW-0862">Zinc</keyword>
<keyword evidence="5 8" id="KW-0863">Zinc-finger</keyword>
<dbReference type="InterPro" id="IPR010402">
    <property type="entry name" value="CCT_domain"/>
</dbReference>
<protein>
    <submittedName>
        <fullName evidence="13">BBX transcription factor</fullName>
    </submittedName>
</protein>
<evidence type="ECO:0000256" key="5">
    <source>
        <dbReference type="ARBA" id="ARBA00022771"/>
    </source>
</evidence>
<dbReference type="InterPro" id="IPR049808">
    <property type="entry name" value="CONSTANS-like_Bbox1"/>
</dbReference>
<proteinExistence type="evidence at transcript level"/>
<dbReference type="GO" id="GO:0008270">
    <property type="term" value="F:zinc ion binding"/>
    <property type="evidence" value="ECO:0007669"/>
    <property type="project" value="UniProtKB-KW"/>
</dbReference>
<dbReference type="GO" id="GO:0005634">
    <property type="term" value="C:nucleus"/>
    <property type="evidence" value="ECO:0007669"/>
    <property type="project" value="UniProtKB-SubCell"/>
</dbReference>
<dbReference type="InterPro" id="IPR000315">
    <property type="entry name" value="Znf_B-box"/>
</dbReference>
<dbReference type="CDD" id="cd19821">
    <property type="entry name" value="Bbox1_BBX-like"/>
    <property type="match status" value="1"/>
</dbReference>
<dbReference type="GO" id="GO:0006355">
    <property type="term" value="P:regulation of DNA-templated transcription"/>
    <property type="evidence" value="ECO:0007669"/>
    <property type="project" value="UniProtKB-ARBA"/>
</dbReference>
<evidence type="ECO:0000256" key="1">
    <source>
        <dbReference type="ARBA" id="ARBA00004123"/>
    </source>
</evidence>
<reference evidence="13" key="1">
    <citation type="submission" date="2021-02" db="EMBL/GenBank/DDBJ databases">
        <authorList>
            <person name="Gutierrez Larruscain D."/>
            <person name="Storchova H."/>
            <person name="Abeyawardana O."/>
            <person name="Belz C."/>
            <person name="Kruger M."/>
        </authorList>
    </citation>
    <scope>NUCLEOTIDE SEQUENCE</scope>
</reference>
<dbReference type="AlphaFoldDB" id="A0A9E6MRY0"/>
<name>A0A9E6MRY0_OXYRB</name>
<evidence type="ECO:0000256" key="8">
    <source>
        <dbReference type="PROSITE-ProRule" id="PRU00024"/>
    </source>
</evidence>
<feature type="compositionally biased region" description="Basic and acidic residues" evidence="10">
    <location>
        <begin position="320"/>
        <end position="329"/>
    </location>
</feature>
<evidence type="ECO:0000259" key="12">
    <source>
        <dbReference type="PROSITE" id="PS51017"/>
    </source>
</evidence>
<evidence type="ECO:0000256" key="10">
    <source>
        <dbReference type="SAM" id="MobiDB-lite"/>
    </source>
</evidence>
<evidence type="ECO:0000256" key="4">
    <source>
        <dbReference type="ARBA" id="ARBA00022737"/>
    </source>
</evidence>
<keyword evidence="7 9" id="KW-0539">Nucleus</keyword>
<dbReference type="Pfam" id="PF00643">
    <property type="entry name" value="zf-B_box"/>
    <property type="match status" value="1"/>
</dbReference>
<dbReference type="PANTHER" id="PTHR31717">
    <property type="entry name" value="ZINC FINGER PROTEIN CONSTANS-LIKE 10"/>
    <property type="match status" value="1"/>
</dbReference>
<comment type="subcellular location">
    <subcellularLocation>
        <location evidence="1 9">Nucleus</location>
    </subcellularLocation>
</comment>
<evidence type="ECO:0000256" key="6">
    <source>
        <dbReference type="ARBA" id="ARBA00022833"/>
    </source>
</evidence>
<dbReference type="Pfam" id="PF06203">
    <property type="entry name" value="CCT"/>
    <property type="match status" value="1"/>
</dbReference>
<evidence type="ECO:0000256" key="2">
    <source>
        <dbReference type="ARBA" id="ARBA00010024"/>
    </source>
</evidence>
<accession>A0A9E6MRY0</accession>
<organism evidence="13">
    <name type="scientific">Oxybasis rubra</name>
    <name type="common">Red goosefoot</name>
    <name type="synonym">Chenopodium rubrum</name>
    <dbReference type="NCBI Taxonomy" id="3560"/>
    <lineage>
        <taxon>Eukaryota</taxon>
        <taxon>Viridiplantae</taxon>
        <taxon>Streptophyta</taxon>
        <taxon>Embryophyta</taxon>
        <taxon>Tracheophyta</taxon>
        <taxon>Spermatophyta</taxon>
        <taxon>Magnoliopsida</taxon>
        <taxon>eudicotyledons</taxon>
        <taxon>Gunneridae</taxon>
        <taxon>Pentapetalae</taxon>
        <taxon>Caryophyllales</taxon>
        <taxon>Chenopodiaceae</taxon>
        <taxon>Chenopodioideae</taxon>
        <taxon>Atripliceae</taxon>
        <taxon>Oxybasis</taxon>
    </lineage>
</organism>
<keyword evidence="4" id="KW-0677">Repeat</keyword>